<evidence type="ECO:0000313" key="1">
    <source>
        <dbReference type="EMBL" id="ETP39936.1"/>
    </source>
</evidence>
<organism evidence="1 2">
    <name type="scientific">Phytophthora nicotianae P10297</name>
    <dbReference type="NCBI Taxonomy" id="1317064"/>
    <lineage>
        <taxon>Eukaryota</taxon>
        <taxon>Sar</taxon>
        <taxon>Stramenopiles</taxon>
        <taxon>Oomycota</taxon>
        <taxon>Peronosporomycetes</taxon>
        <taxon>Peronosporales</taxon>
        <taxon>Peronosporaceae</taxon>
        <taxon>Phytophthora</taxon>
    </lineage>
</organism>
<accession>W2YYY3</accession>
<dbReference type="Proteomes" id="UP000018948">
    <property type="component" value="Unassembled WGS sequence"/>
</dbReference>
<dbReference type="EMBL" id="ANIY01002605">
    <property type="protein sequence ID" value="ETP39936.1"/>
    <property type="molecule type" value="Genomic_DNA"/>
</dbReference>
<feature type="non-terminal residue" evidence="1">
    <location>
        <position position="117"/>
    </location>
</feature>
<comment type="caution">
    <text evidence="1">The sequence shown here is derived from an EMBL/GenBank/DDBJ whole genome shotgun (WGS) entry which is preliminary data.</text>
</comment>
<protein>
    <submittedName>
        <fullName evidence="1">Uncharacterized protein</fullName>
    </submittedName>
</protein>
<sequence length="117" mass="13238">MRWRRVPHPFQTLHIPDHFAALAVLAWGATGPLHFAALAETSTIRTARHRLEVMTHGPLLTHRLAKIQVSFSMCDSKCLRTFGSTRNRTHFSQFLRTFQALGSPCSLLHGSNSNYEI</sequence>
<gene>
    <name evidence="1" type="ORF">F442_12590</name>
</gene>
<name>W2YYY3_PHYNI</name>
<reference evidence="1 2" key="1">
    <citation type="submission" date="2013-11" db="EMBL/GenBank/DDBJ databases">
        <title>The Genome Sequence of Phytophthora parasitica P10297.</title>
        <authorList>
            <consortium name="The Broad Institute Genomics Platform"/>
            <person name="Russ C."/>
            <person name="Tyler B."/>
            <person name="Panabieres F."/>
            <person name="Shan W."/>
            <person name="Tripathy S."/>
            <person name="Grunwald N."/>
            <person name="Machado M."/>
            <person name="Johnson C.S."/>
            <person name="Walker B."/>
            <person name="Young S.K."/>
            <person name="Zeng Q."/>
            <person name="Gargeya S."/>
            <person name="Fitzgerald M."/>
            <person name="Haas B."/>
            <person name="Abouelleil A."/>
            <person name="Allen A.W."/>
            <person name="Alvarado L."/>
            <person name="Arachchi H.M."/>
            <person name="Berlin A.M."/>
            <person name="Chapman S.B."/>
            <person name="Gainer-Dewar J."/>
            <person name="Goldberg J."/>
            <person name="Griggs A."/>
            <person name="Gujja S."/>
            <person name="Hansen M."/>
            <person name="Howarth C."/>
            <person name="Imamovic A."/>
            <person name="Ireland A."/>
            <person name="Larimer J."/>
            <person name="McCowan C."/>
            <person name="Murphy C."/>
            <person name="Pearson M."/>
            <person name="Poon T.W."/>
            <person name="Priest M."/>
            <person name="Roberts A."/>
            <person name="Saif S."/>
            <person name="Shea T."/>
            <person name="Sisk P."/>
            <person name="Sykes S."/>
            <person name="Wortman J."/>
            <person name="Nusbaum C."/>
            <person name="Birren B."/>
        </authorList>
    </citation>
    <scope>NUCLEOTIDE SEQUENCE [LARGE SCALE GENOMIC DNA]</scope>
    <source>
        <strain evidence="1 2">P10297</strain>
    </source>
</reference>
<dbReference type="AlphaFoldDB" id="W2YYY3"/>
<proteinExistence type="predicted"/>
<evidence type="ECO:0000313" key="2">
    <source>
        <dbReference type="Proteomes" id="UP000018948"/>
    </source>
</evidence>